<dbReference type="EMBL" id="HBGH01007442">
    <property type="protein sequence ID" value="CAD9231943.1"/>
    <property type="molecule type" value="Transcribed_RNA"/>
</dbReference>
<sequence length="293" mass="34042">MGSDDVILALAAVFFVCLSYMLFDVGMLQLLKMRVTLPRVLRKEILSAVCMRDGLGGPPRHIAFIMDGNRRWAKRQGLRATDGHPRGGDRLLEVLQWCMDAGIDVVTIYAFSIENFKRSETEVESIMKLAKEHFDRMCEDGDLVQECEFRLRILGDRKRIPQDVRESMDRAIEATCHHRRRTLNVCFSYTSRDEMLTALDMAIRNRSGTQILDEIEVSRHLFTAENPELDILIRTSGDHRLSDFLLWQSSFSHLAFPKATWPEFTFYDFVNVLLEYYGLRSERHRMDVKMNLP</sequence>
<dbReference type="GO" id="GO:0016094">
    <property type="term" value="P:polyprenol biosynthetic process"/>
    <property type="evidence" value="ECO:0007669"/>
    <property type="project" value="TreeGrafter"/>
</dbReference>
<keyword evidence="3" id="KW-1133">Transmembrane helix</keyword>
<keyword evidence="3" id="KW-0472">Membrane</keyword>
<dbReference type="Gene3D" id="3.40.1180.10">
    <property type="entry name" value="Decaprenyl diphosphate synthase-like"/>
    <property type="match status" value="1"/>
</dbReference>
<evidence type="ECO:0000256" key="1">
    <source>
        <dbReference type="ARBA" id="ARBA00005432"/>
    </source>
</evidence>
<feature type="transmembrane region" description="Helical" evidence="3">
    <location>
        <begin position="6"/>
        <end position="31"/>
    </location>
</feature>
<dbReference type="SUPFAM" id="SSF64005">
    <property type="entry name" value="Undecaprenyl diphosphate synthase"/>
    <property type="match status" value="1"/>
</dbReference>
<dbReference type="Pfam" id="PF01255">
    <property type="entry name" value="Prenyltransf"/>
    <property type="match status" value="1"/>
</dbReference>
<name>A0A7S1TCL0_9RHOD</name>
<dbReference type="HAMAP" id="MF_01139">
    <property type="entry name" value="ISPT"/>
    <property type="match status" value="1"/>
</dbReference>
<keyword evidence="2 3" id="KW-0808">Transferase</keyword>
<proteinExistence type="inferred from homology"/>
<keyword evidence="3" id="KW-0812">Transmembrane</keyword>
<evidence type="ECO:0000313" key="4">
    <source>
        <dbReference type="EMBL" id="CAD9231943.1"/>
    </source>
</evidence>
<accession>A0A7S1TCL0</accession>
<dbReference type="GO" id="GO:0045547">
    <property type="term" value="F:ditrans,polycis-polyprenyl diphosphate synthase [(2E,6E)-farnesyl diphosphate specific] activity"/>
    <property type="evidence" value="ECO:0007669"/>
    <property type="project" value="TreeGrafter"/>
</dbReference>
<dbReference type="GO" id="GO:0005783">
    <property type="term" value="C:endoplasmic reticulum"/>
    <property type="evidence" value="ECO:0007669"/>
    <property type="project" value="TreeGrafter"/>
</dbReference>
<dbReference type="InterPro" id="IPR036424">
    <property type="entry name" value="UPP_synth-like_sf"/>
</dbReference>
<dbReference type="InterPro" id="IPR001441">
    <property type="entry name" value="UPP_synth-like"/>
</dbReference>
<comment type="similarity">
    <text evidence="1 3">Belongs to the UPP synthase family.</text>
</comment>
<dbReference type="PANTHER" id="PTHR10291:SF43">
    <property type="entry name" value="DEHYDRODOLICHYL DIPHOSPHATE SYNTHASE COMPLEX SUBUNIT DHDDS"/>
    <property type="match status" value="1"/>
</dbReference>
<dbReference type="InterPro" id="IPR018520">
    <property type="entry name" value="UPP_synth-like_CS"/>
</dbReference>
<protein>
    <recommendedName>
        <fullName evidence="3">Alkyl transferase</fullName>
        <ecNumber evidence="3">2.5.1.-</ecNumber>
    </recommendedName>
</protein>
<dbReference type="NCBIfam" id="TIGR00055">
    <property type="entry name" value="uppS"/>
    <property type="match status" value="1"/>
</dbReference>
<reference evidence="4" key="1">
    <citation type="submission" date="2021-01" db="EMBL/GenBank/DDBJ databases">
        <authorList>
            <person name="Corre E."/>
            <person name="Pelletier E."/>
            <person name="Niang G."/>
            <person name="Scheremetjew M."/>
            <person name="Finn R."/>
            <person name="Kale V."/>
            <person name="Holt S."/>
            <person name="Cochrane G."/>
            <person name="Meng A."/>
            <person name="Brown T."/>
            <person name="Cohen L."/>
        </authorList>
    </citation>
    <scope>NUCLEOTIDE SEQUENCE</scope>
    <source>
        <strain evidence="4">SAG 36.94</strain>
    </source>
</reference>
<gene>
    <name evidence="4" type="ORF">CCAE0312_LOCUS4024</name>
</gene>
<dbReference type="PANTHER" id="PTHR10291">
    <property type="entry name" value="DEHYDRODOLICHYL DIPHOSPHATE SYNTHASE FAMILY MEMBER"/>
    <property type="match status" value="1"/>
</dbReference>
<organism evidence="4">
    <name type="scientific">Compsopogon caeruleus</name>
    <dbReference type="NCBI Taxonomy" id="31354"/>
    <lineage>
        <taxon>Eukaryota</taxon>
        <taxon>Rhodophyta</taxon>
        <taxon>Compsopogonophyceae</taxon>
        <taxon>Compsopogonales</taxon>
        <taxon>Compsopogonaceae</taxon>
        <taxon>Compsopogon</taxon>
    </lineage>
</organism>
<dbReference type="EC" id="2.5.1.-" evidence="3"/>
<dbReference type="AlphaFoldDB" id="A0A7S1TCL0"/>
<evidence type="ECO:0000256" key="3">
    <source>
        <dbReference type="RuleBase" id="RU363018"/>
    </source>
</evidence>
<dbReference type="CDD" id="cd00475">
    <property type="entry name" value="Cis_IPPS"/>
    <property type="match status" value="1"/>
</dbReference>
<dbReference type="PROSITE" id="PS01066">
    <property type="entry name" value="UPP_SYNTHASE"/>
    <property type="match status" value="1"/>
</dbReference>
<evidence type="ECO:0000256" key="2">
    <source>
        <dbReference type="ARBA" id="ARBA00022679"/>
    </source>
</evidence>